<organism evidence="2 3">
    <name type="scientific">Lithohypha guttulata</name>
    <dbReference type="NCBI Taxonomy" id="1690604"/>
    <lineage>
        <taxon>Eukaryota</taxon>
        <taxon>Fungi</taxon>
        <taxon>Dikarya</taxon>
        <taxon>Ascomycota</taxon>
        <taxon>Pezizomycotina</taxon>
        <taxon>Eurotiomycetes</taxon>
        <taxon>Chaetothyriomycetidae</taxon>
        <taxon>Chaetothyriales</taxon>
        <taxon>Trichomeriaceae</taxon>
        <taxon>Lithohypha</taxon>
    </lineage>
</organism>
<evidence type="ECO:0000313" key="3">
    <source>
        <dbReference type="Proteomes" id="UP001345013"/>
    </source>
</evidence>
<dbReference type="PANTHER" id="PTHR33112:SF12">
    <property type="entry name" value="HETEROKARYON INCOMPATIBILITY DOMAIN-CONTAINING PROTEIN"/>
    <property type="match status" value="1"/>
</dbReference>
<dbReference type="Proteomes" id="UP001345013">
    <property type="component" value="Unassembled WGS sequence"/>
</dbReference>
<dbReference type="EMBL" id="JAVRRG010000004">
    <property type="protein sequence ID" value="KAK5101502.1"/>
    <property type="molecule type" value="Genomic_DNA"/>
</dbReference>
<name>A0ABR0KQ93_9EURO</name>
<proteinExistence type="predicted"/>
<reference evidence="2 3" key="1">
    <citation type="submission" date="2023-08" db="EMBL/GenBank/DDBJ databases">
        <title>Black Yeasts Isolated from many extreme environments.</title>
        <authorList>
            <person name="Coleine C."/>
            <person name="Stajich J.E."/>
            <person name="Selbmann L."/>
        </authorList>
    </citation>
    <scope>NUCLEOTIDE SEQUENCE [LARGE SCALE GENOMIC DNA]</scope>
    <source>
        <strain evidence="2 3">CCFEE 5885</strain>
    </source>
</reference>
<accession>A0ABR0KQ93</accession>
<keyword evidence="3" id="KW-1185">Reference proteome</keyword>
<evidence type="ECO:0000313" key="2">
    <source>
        <dbReference type="EMBL" id="KAK5101502.1"/>
    </source>
</evidence>
<comment type="caution">
    <text evidence="2">The sequence shown here is derived from an EMBL/GenBank/DDBJ whole genome shotgun (WGS) entry which is preliminary data.</text>
</comment>
<evidence type="ECO:0000259" key="1">
    <source>
        <dbReference type="Pfam" id="PF06985"/>
    </source>
</evidence>
<dbReference type="InterPro" id="IPR010730">
    <property type="entry name" value="HET"/>
</dbReference>
<feature type="domain" description="Heterokaryon incompatibility" evidence="1">
    <location>
        <begin position="185"/>
        <end position="337"/>
    </location>
</feature>
<gene>
    <name evidence="2" type="ORF">LTR24_000558</name>
</gene>
<dbReference type="PANTHER" id="PTHR33112">
    <property type="entry name" value="DOMAIN PROTEIN, PUTATIVE-RELATED"/>
    <property type="match status" value="1"/>
</dbReference>
<protein>
    <recommendedName>
        <fullName evidence="1">Heterokaryon incompatibility domain-containing protein</fullName>
    </recommendedName>
</protein>
<sequence>MAATNGTPEHSVAPDATLCEQCQSYDLQQWFYPRDGRVLGQRAPDDMTHFEATSLAKRDLERCSFCKLLLDSMDLSSELSAIKLNNGLSSMWLSVEKVEYTATNRVNIYPARTVNATSDSDFLLHRRIIQDRLDLDLLTSWLRDCEECHQGTCVLPVRQGRAIAATRLIDVIAQRIVDVAKPVEYFALSYCWGNSQRSQTSLRLTRVNTLELHEGGALADDRDDLPLTIRDAMLLTGKLGRRYLWVDALCICQDDADDKLNQINQMDRIYKDASLTLVAAAGDDSWSGLPGLRSRAKRSHVSGSVQGINLLARPNRPEFRSAIARSGWAARAWTMQEHILSSRLLIFTAEEISWECDRAIWTEGLALENHNPHVKVDLVRATEFASKPAPGLSPLQRYRYLILSVSQRHLSYEEDRLNCMQGMLNVLENDFPGGFIWGLPVAVLDSSLLFANHQSQEAPFARVEHFPSWSWAGWKVQPNYTITSPYDVGFSNRPRNDMDILALLDHSGTRDATWIRKEVAWYCLDDSEMNWRPLDTALINVDGSFFYRSSKNKWEESDPARLFRITKARFFEAGVPYKHALAFWTQSVHLQVDRVKSERKESRGFGTSTSHAGLYTVRNAENRNICYLALTEAYRASQPDKLYFILLAHNRRFEKQYGPLMELMHVETKDAITYRVQGVRDCVIDVGMWKSFKPKWEFFSMA</sequence>
<dbReference type="Pfam" id="PF06985">
    <property type="entry name" value="HET"/>
    <property type="match status" value="1"/>
</dbReference>